<dbReference type="Proteomes" id="UP001143910">
    <property type="component" value="Unassembled WGS sequence"/>
</dbReference>
<accession>A0ACC1NYN3</accession>
<name>A0ACC1NYN3_9HYPO</name>
<dbReference type="EMBL" id="JANJQO010000013">
    <property type="protein sequence ID" value="KAJ2983873.1"/>
    <property type="molecule type" value="Genomic_DNA"/>
</dbReference>
<keyword evidence="2" id="KW-1185">Reference proteome</keyword>
<comment type="caution">
    <text evidence="1">The sequence shown here is derived from an EMBL/GenBank/DDBJ whole genome shotgun (WGS) entry which is preliminary data.</text>
</comment>
<proteinExistence type="predicted"/>
<gene>
    <name evidence="1" type="ORF">NQ176_g369</name>
</gene>
<reference evidence="1" key="1">
    <citation type="submission" date="2022-08" db="EMBL/GenBank/DDBJ databases">
        <title>Genome Sequence of Lecanicillium fungicola.</title>
        <authorList>
            <person name="Buettner E."/>
        </authorList>
    </citation>
    <scope>NUCLEOTIDE SEQUENCE</scope>
    <source>
        <strain evidence="1">Babe33</strain>
    </source>
</reference>
<evidence type="ECO:0000313" key="2">
    <source>
        <dbReference type="Proteomes" id="UP001143910"/>
    </source>
</evidence>
<organism evidence="1 2">
    <name type="scientific">Zarea fungicola</name>
    <dbReference type="NCBI Taxonomy" id="93591"/>
    <lineage>
        <taxon>Eukaryota</taxon>
        <taxon>Fungi</taxon>
        <taxon>Dikarya</taxon>
        <taxon>Ascomycota</taxon>
        <taxon>Pezizomycotina</taxon>
        <taxon>Sordariomycetes</taxon>
        <taxon>Hypocreomycetidae</taxon>
        <taxon>Hypocreales</taxon>
        <taxon>Cordycipitaceae</taxon>
        <taxon>Zarea</taxon>
    </lineage>
</organism>
<sequence length="200" mass="21536">MASNTSITSSPAFAADLGKLRDMDLRPACVRATVAKLTAILAKDAIALPVADDEIIAIIVILRSGMAMMESFISAFPKNANIVIYHLGLFRESQTLQPVEYYNKLPRKHDAIKRAYVLDPLIATGGTAAATIRILKTWGVGQIVFVSLLASQAGLQNAATCWSEGTKFVIGAQDAELDDKGYVKPGLGDIGYRLYGTILY</sequence>
<evidence type="ECO:0000313" key="1">
    <source>
        <dbReference type="EMBL" id="KAJ2983873.1"/>
    </source>
</evidence>
<protein>
    <submittedName>
        <fullName evidence="1">Uncharacterized protein</fullName>
    </submittedName>
</protein>